<dbReference type="EMBL" id="HACG01020937">
    <property type="protein sequence ID" value="CEK67802.1"/>
    <property type="molecule type" value="Transcribed_RNA"/>
</dbReference>
<accession>A0A0B6ZIV1</accession>
<dbReference type="EMBL" id="HACG01020936">
    <property type="protein sequence ID" value="CEK67801.1"/>
    <property type="molecule type" value="Transcribed_RNA"/>
</dbReference>
<reference evidence="1" key="1">
    <citation type="submission" date="2014-12" db="EMBL/GenBank/DDBJ databases">
        <title>Insight into the proteome of Arion vulgaris.</title>
        <authorList>
            <person name="Aradska J."/>
            <person name="Bulat T."/>
            <person name="Smidak R."/>
            <person name="Sarate P."/>
            <person name="Gangsoo J."/>
            <person name="Sialana F."/>
            <person name="Bilban M."/>
            <person name="Lubec G."/>
        </authorList>
    </citation>
    <scope>NUCLEOTIDE SEQUENCE</scope>
    <source>
        <tissue evidence="1">Skin</tissue>
    </source>
</reference>
<sequence length="88" mass="9545">MSIIRVSAHAIRKLSMRNRKGCRTYTQVSQPPYKVEQPVVSQNKSSSGWAIPAALAVVGLGLSTFSTQQLVSGNDTVKMLSSVTTHKK</sequence>
<organism evidence="1">
    <name type="scientific">Arion vulgaris</name>
    <dbReference type="NCBI Taxonomy" id="1028688"/>
    <lineage>
        <taxon>Eukaryota</taxon>
        <taxon>Metazoa</taxon>
        <taxon>Spiralia</taxon>
        <taxon>Lophotrochozoa</taxon>
        <taxon>Mollusca</taxon>
        <taxon>Gastropoda</taxon>
        <taxon>Heterobranchia</taxon>
        <taxon>Euthyneura</taxon>
        <taxon>Panpulmonata</taxon>
        <taxon>Eupulmonata</taxon>
        <taxon>Stylommatophora</taxon>
        <taxon>Helicina</taxon>
        <taxon>Arionoidea</taxon>
        <taxon>Arionidae</taxon>
        <taxon>Arion</taxon>
    </lineage>
</organism>
<evidence type="ECO:0000313" key="2">
    <source>
        <dbReference type="EMBL" id="CEK67802.1"/>
    </source>
</evidence>
<dbReference type="AlphaFoldDB" id="A0A0B6ZIV1"/>
<evidence type="ECO:0000313" key="1">
    <source>
        <dbReference type="EMBL" id="CEK67801.1"/>
    </source>
</evidence>
<proteinExistence type="predicted"/>
<name>A0A0B6ZIV1_9EUPU</name>
<gene>
    <name evidence="1" type="primary">ORF63966</name>
    <name evidence="2" type="synonym">ORF63970</name>
</gene>
<protein>
    <submittedName>
        <fullName evidence="1">Uncharacterized protein</fullName>
    </submittedName>
</protein>